<keyword evidence="2" id="KW-0969">Cilium</keyword>
<reference evidence="2 3" key="1">
    <citation type="submission" date="2016-10" db="EMBL/GenBank/DDBJ databases">
        <authorList>
            <person name="de Groot N.N."/>
        </authorList>
    </citation>
    <scope>NUCLEOTIDE SEQUENCE [LARGE SCALE GENOMIC DNA]</scope>
    <source>
        <strain evidence="2 3">DSM 1736</strain>
    </source>
</reference>
<dbReference type="Proteomes" id="UP000214880">
    <property type="component" value="Unassembled WGS sequence"/>
</dbReference>
<gene>
    <name evidence="2" type="ORF">SAMN04488502_10887</name>
</gene>
<dbReference type="Gene3D" id="1.20.1330.10">
    <property type="entry name" value="f41 fragment of flagellin, N-terminal domain"/>
    <property type="match status" value="1"/>
</dbReference>
<dbReference type="NCBIfam" id="TIGR02550">
    <property type="entry name" value="flagell_flgL"/>
    <property type="match status" value="1"/>
</dbReference>
<sequence>MRISNSIITYNFLSSLNKSMERKNAIQEQLSDGKAIHRPSDNPIKAVRSLLYNSNLGQNQQFTQNLKDAQSWMNTTDSAMSDLSSIMIDIKELVLGASNGTNPSDVVQTAGKSLDNLINQIVSLGNTKLGDRYVFSGQNDKTQPFERNGDVITYSGDASKISMPVQQGLAAPTRDSVNLTGVDVFGENGTAMLDRLIQIKQHLDSGTPEDQKWLSETGLAYIDQDHASILQQHTEMGTRMAAYEMTLNMMEDQSVVITEDIANTEDLDIPRAIIDFQNNDAIYKAALSVGSKIMPLSLVDFLR</sequence>
<evidence type="ECO:0000313" key="3">
    <source>
        <dbReference type="Proteomes" id="UP000214880"/>
    </source>
</evidence>
<feature type="domain" description="Flagellin N-terminal" evidence="1">
    <location>
        <begin position="3"/>
        <end position="139"/>
    </location>
</feature>
<dbReference type="OrthoDB" id="9758307at2"/>
<dbReference type="SUPFAM" id="SSF64518">
    <property type="entry name" value="Phase 1 flagellin"/>
    <property type="match status" value="1"/>
</dbReference>
<dbReference type="STRING" id="146817.SAMN04488502_10887"/>
<keyword evidence="2" id="KW-0966">Cell projection</keyword>
<protein>
    <submittedName>
        <fullName evidence="2">Flagellar hook-associated protein 3 FlgL</fullName>
    </submittedName>
</protein>
<dbReference type="InterPro" id="IPR013384">
    <property type="entry name" value="Flagell_FlgL"/>
</dbReference>
<dbReference type="GO" id="GO:0009424">
    <property type="term" value="C:bacterial-type flagellum hook"/>
    <property type="evidence" value="ECO:0007669"/>
    <property type="project" value="InterPro"/>
</dbReference>
<dbReference type="InterPro" id="IPR001029">
    <property type="entry name" value="Flagellin_N"/>
</dbReference>
<proteinExistence type="predicted"/>
<dbReference type="GO" id="GO:0071973">
    <property type="term" value="P:bacterial-type flagellum-dependent cell motility"/>
    <property type="evidence" value="ECO:0007669"/>
    <property type="project" value="InterPro"/>
</dbReference>
<name>A0A1G9WUV0_9FIRM</name>
<dbReference type="AlphaFoldDB" id="A0A1G9WUV0"/>
<dbReference type="RefSeq" id="WP_092074307.1">
    <property type="nucleotide sequence ID" value="NZ_FNHB01000008.1"/>
</dbReference>
<dbReference type="PANTHER" id="PTHR42792:SF1">
    <property type="entry name" value="FLAGELLAR HOOK-ASSOCIATED PROTEIN 3"/>
    <property type="match status" value="1"/>
</dbReference>
<evidence type="ECO:0000259" key="1">
    <source>
        <dbReference type="Pfam" id="PF00669"/>
    </source>
</evidence>
<dbReference type="Pfam" id="PF00669">
    <property type="entry name" value="Flagellin_N"/>
    <property type="match status" value="1"/>
</dbReference>
<dbReference type="EMBL" id="FNHB01000008">
    <property type="protein sequence ID" value="SDM87883.1"/>
    <property type="molecule type" value="Genomic_DNA"/>
</dbReference>
<keyword evidence="2" id="KW-0282">Flagellum</keyword>
<organism evidence="2 3">
    <name type="scientific">Dendrosporobacter quercicolus</name>
    <dbReference type="NCBI Taxonomy" id="146817"/>
    <lineage>
        <taxon>Bacteria</taxon>
        <taxon>Bacillati</taxon>
        <taxon>Bacillota</taxon>
        <taxon>Negativicutes</taxon>
        <taxon>Selenomonadales</taxon>
        <taxon>Sporomusaceae</taxon>
        <taxon>Dendrosporobacter</taxon>
    </lineage>
</organism>
<dbReference type="InterPro" id="IPR001492">
    <property type="entry name" value="Flagellin"/>
</dbReference>
<dbReference type="PANTHER" id="PTHR42792">
    <property type="entry name" value="FLAGELLIN"/>
    <property type="match status" value="1"/>
</dbReference>
<accession>A0A1G9WUV0</accession>
<evidence type="ECO:0000313" key="2">
    <source>
        <dbReference type="EMBL" id="SDM87883.1"/>
    </source>
</evidence>
<dbReference type="GO" id="GO:0005198">
    <property type="term" value="F:structural molecule activity"/>
    <property type="evidence" value="ECO:0007669"/>
    <property type="project" value="InterPro"/>
</dbReference>
<keyword evidence="3" id="KW-1185">Reference proteome</keyword>